<evidence type="ECO:0000256" key="4">
    <source>
        <dbReference type="ARBA" id="ARBA00024446"/>
    </source>
</evidence>
<dbReference type="Gene3D" id="1.10.30.40">
    <property type="entry name" value="Ethanolamine ammonia-lyase light chain (EutC), N-terminal domain"/>
    <property type="match status" value="1"/>
</dbReference>
<dbReference type="GO" id="GO:0031419">
    <property type="term" value="F:cobalamin binding"/>
    <property type="evidence" value="ECO:0007669"/>
    <property type="project" value="UniProtKB-UniRule"/>
</dbReference>
<dbReference type="EC" id="4.3.1.7" evidence="5"/>
<evidence type="ECO:0000313" key="7">
    <source>
        <dbReference type="Proteomes" id="UP000186323"/>
    </source>
</evidence>
<dbReference type="KEGG" id="dpg:DESPIGER_1262"/>
<evidence type="ECO:0000256" key="3">
    <source>
        <dbReference type="ARBA" id="ARBA00023285"/>
    </source>
</evidence>
<dbReference type="NCBIfam" id="NF003971">
    <property type="entry name" value="PRK05465.1"/>
    <property type="match status" value="1"/>
</dbReference>
<dbReference type="RefSeq" id="WP_072334444.1">
    <property type="nucleotide sequence ID" value="NZ_CALJDE010000060.1"/>
</dbReference>
<dbReference type="GO" id="GO:0031471">
    <property type="term" value="C:ethanolamine degradation polyhedral organelle"/>
    <property type="evidence" value="ECO:0007669"/>
    <property type="project" value="UniProtKB-UniRule"/>
</dbReference>
<dbReference type="GO" id="GO:0008851">
    <property type="term" value="F:ethanolamine ammonia-lyase activity"/>
    <property type="evidence" value="ECO:0007669"/>
    <property type="project" value="UniProtKB-UniRule"/>
</dbReference>
<feature type="binding site" evidence="5">
    <location>
        <position position="192"/>
    </location>
    <ligand>
        <name>adenosylcob(III)alamin</name>
        <dbReference type="ChEBI" id="CHEBI:18408"/>
    </ligand>
</feature>
<dbReference type="GO" id="GO:0009350">
    <property type="term" value="C:ethanolamine ammonia-lyase complex"/>
    <property type="evidence" value="ECO:0007669"/>
    <property type="project" value="UniProtKB-UniRule"/>
</dbReference>
<dbReference type="InterPro" id="IPR042251">
    <property type="entry name" value="EutC_C"/>
</dbReference>
<comment type="cofactor">
    <cofactor evidence="5">
        <name>adenosylcob(III)alamin</name>
        <dbReference type="ChEBI" id="CHEBI:18408"/>
    </cofactor>
    <text evidence="5">Binds between the large and small subunits.</text>
</comment>
<gene>
    <name evidence="5" type="primary">eutC</name>
    <name evidence="6" type="ORF">DESPIGER_1262</name>
</gene>
<reference evidence="7" key="1">
    <citation type="submission" date="2016-10" db="EMBL/GenBank/DDBJ databases">
        <authorList>
            <person name="Wegmann U."/>
        </authorList>
    </citation>
    <scope>NUCLEOTIDE SEQUENCE [LARGE SCALE GENOMIC DNA]</scope>
</reference>
<dbReference type="HAMAP" id="MF_00601">
    <property type="entry name" value="EutC"/>
    <property type="match status" value="1"/>
</dbReference>
<evidence type="ECO:0000256" key="1">
    <source>
        <dbReference type="ARBA" id="ARBA00022628"/>
    </source>
</evidence>
<dbReference type="PIRSF" id="PIRSF018982">
    <property type="entry name" value="EutC"/>
    <property type="match status" value="1"/>
</dbReference>
<keyword evidence="7" id="KW-1185">Reference proteome</keyword>
<keyword evidence="1 5" id="KW-0846">Cobalamin</keyword>
<dbReference type="EMBL" id="LT630450">
    <property type="protein sequence ID" value="SFV73112.1"/>
    <property type="molecule type" value="Genomic_DNA"/>
</dbReference>
<protein>
    <recommendedName>
        <fullName evidence="5">Ethanolamine ammonia-lyase small subunit</fullName>
        <shortName evidence="5">EAL small subunit</shortName>
        <ecNumber evidence="5">4.3.1.7</ecNumber>
    </recommendedName>
</protein>
<keyword evidence="4 5" id="KW-1283">Bacterial microcompartment</keyword>
<dbReference type="Proteomes" id="UP000186323">
    <property type="component" value="Chromosome I"/>
</dbReference>
<feature type="binding site" evidence="5">
    <location>
        <position position="221"/>
    </location>
    <ligand>
        <name>adenosylcob(III)alamin</name>
        <dbReference type="ChEBI" id="CHEBI:18408"/>
    </ligand>
</feature>
<dbReference type="UniPathway" id="UPA00560"/>
<evidence type="ECO:0000256" key="5">
    <source>
        <dbReference type="HAMAP-Rule" id="MF_00601"/>
    </source>
</evidence>
<evidence type="ECO:0000256" key="2">
    <source>
        <dbReference type="ARBA" id="ARBA00023239"/>
    </source>
</evidence>
<organism evidence="6 7">
    <name type="scientific">Desulfovibrio piger</name>
    <dbReference type="NCBI Taxonomy" id="901"/>
    <lineage>
        <taxon>Bacteria</taxon>
        <taxon>Pseudomonadati</taxon>
        <taxon>Thermodesulfobacteriota</taxon>
        <taxon>Desulfovibrionia</taxon>
        <taxon>Desulfovibrionales</taxon>
        <taxon>Desulfovibrionaceae</taxon>
        <taxon>Desulfovibrio</taxon>
    </lineage>
</organism>
<name>A0A1K1LEI3_9BACT</name>
<dbReference type="Gene3D" id="3.40.50.11240">
    <property type="entry name" value="Ethanolamine ammonia-lyase light chain (EutC)"/>
    <property type="match status" value="1"/>
</dbReference>
<dbReference type="Pfam" id="PF05985">
    <property type="entry name" value="EutC"/>
    <property type="match status" value="1"/>
</dbReference>
<dbReference type="InterPro" id="IPR009246">
    <property type="entry name" value="EutC"/>
</dbReference>
<keyword evidence="2 5" id="KW-0456">Lyase</keyword>
<dbReference type="GO" id="GO:0006520">
    <property type="term" value="P:amino acid metabolic process"/>
    <property type="evidence" value="ECO:0007669"/>
    <property type="project" value="InterPro"/>
</dbReference>
<proteinExistence type="inferred from homology"/>
<keyword evidence="3 5" id="KW-0170">Cobalt</keyword>
<dbReference type="InterPro" id="IPR042255">
    <property type="entry name" value="EutC_N"/>
</dbReference>
<feature type="binding site" evidence="5">
    <location>
        <position position="171"/>
    </location>
    <ligand>
        <name>adenosylcob(III)alamin</name>
        <dbReference type="ChEBI" id="CHEBI:18408"/>
    </ligand>
</feature>
<accession>A0A1K1LEI3</accession>
<dbReference type="PANTHER" id="PTHR39330:SF1">
    <property type="entry name" value="ETHANOLAMINE AMMONIA-LYASE SMALL SUBUNIT"/>
    <property type="match status" value="1"/>
</dbReference>
<dbReference type="AlphaFoldDB" id="A0A1K1LEI3"/>
<dbReference type="PANTHER" id="PTHR39330">
    <property type="entry name" value="ETHANOLAMINE AMMONIA-LYASE LIGHT CHAIN"/>
    <property type="match status" value="1"/>
</dbReference>
<evidence type="ECO:0000313" key="6">
    <source>
        <dbReference type="EMBL" id="SFV73112.1"/>
    </source>
</evidence>
<comment type="catalytic activity">
    <reaction evidence="5">
        <text>ethanolamine = acetaldehyde + NH4(+)</text>
        <dbReference type="Rhea" id="RHEA:15313"/>
        <dbReference type="ChEBI" id="CHEBI:15343"/>
        <dbReference type="ChEBI" id="CHEBI:28938"/>
        <dbReference type="ChEBI" id="CHEBI:57603"/>
        <dbReference type="EC" id="4.3.1.7"/>
    </reaction>
</comment>
<comment type="similarity">
    <text evidence="5">Belongs to the EutC family.</text>
</comment>
<dbReference type="OrthoDB" id="114248at2"/>
<comment type="subunit">
    <text evidence="5">The basic unit is a heterodimer which dimerizes to form tetramers. The heterotetramers trimerize; 6 large subunits form a core ring with 6 small subunits projecting outwards.</text>
</comment>
<comment type="function">
    <text evidence="5">Catalyzes the deamination of various vicinal amino-alcohols to oxo compounds. Allows this organism to utilize ethanolamine as the sole source of nitrogen and carbon in the presence of external vitamin B12.</text>
</comment>
<sequence length="274" mass="29031">MATRQDALAGAAPAIVTPDPWEELRRFTDARIGLGHCGVSLPVKRWLEFRLAHARARDAVMTPLDEERVRAGLAAHGLECLSLGSAVADRNEYLTRPDKGRRLSVASRQLLDAWTDAHPGSAPDVSVVICDGLSARAVHENAVPFASRFLEEAAAAGLSAAPVALVKFGRVAVGDDVAALLNARLVVVLVGERPGLSSPDSLGVYMTYAPTPGLTDEARNCISNVRAAGLPVEEAVRKLCYLVENALARRLSGVALKDDVPPGYLPFAGMRALG</sequence>
<comment type="pathway">
    <text evidence="5">Amine and polyamine degradation; ethanolamine degradation.</text>
</comment>
<comment type="subcellular location">
    <subcellularLocation>
        <location evidence="5">Bacterial microcompartment</location>
    </subcellularLocation>
</comment>
<dbReference type="GO" id="GO:0046336">
    <property type="term" value="P:ethanolamine catabolic process"/>
    <property type="evidence" value="ECO:0007669"/>
    <property type="project" value="UniProtKB-UniRule"/>
</dbReference>